<evidence type="ECO:0000313" key="7">
    <source>
        <dbReference type="Proteomes" id="UP000323300"/>
    </source>
</evidence>
<dbReference type="AlphaFoldDB" id="A0A1I4AQ66"/>
<protein>
    <submittedName>
        <fullName evidence="6">Soluble lytic murein transglycosylase</fullName>
    </submittedName>
</protein>
<sequence length="699" mass="75059">MKNAMPSRVLVRLVLAGTALATVTVAFGQSGHMNYAPVPKARPQAAISGNLDKETTGAIRVRPELPGDRQPVKSADIAALKSGLDALTAKDLGRARAVRDALPAASLDHHILAWAIALQGGNDISSGEIAAAAEALPGWPGMAALRRNSEKALLRENPAAKTVVQAFGATKPQTAEGMTILARSLVVLGQPERARALLSPFWRTEKLEAKDEVAILKEFGALIPAADHRFRMERMLYADRVSSAQRVAGLAGAKQLADAWSAVLRNDKNAGKLLDAVPSAQRSAGYLFAEAKYLRRGEKISEAAAIILKAPKDKASLVDPDAWWIERRVLSRELVDAGDMKTAYRLVAAHSAESPSNAVDAEFHAGWYALRGLNDAQTAAKHFSRIAEIADGPVSLSRAYYWLGRAAEAGGPGDAKAYYERAAGYGTAFYGQLAAARIGRGGITVAYPTPTSADRQQFSRREAVQAIRRLENAGHAWRADILYRDLAQQLTAPGELALLAVMAEKRGNNFLALKVGKIAAGRGIDIGALSHPLGAIPESAKIDGSGKALAYAIARQESEFNTGAVSRAGAMGLLQLMPGTAKELAKRSGLPYSMQRLTSDAGYNATLGAAFLGEQLGKFDGSYVLTFAGYNAGPRRTQEWVKRYGDPRGKDIDTVVDWIERIPFAETRSYVQRVMENYQVYKMRLSGQFNIATDLVSGR</sequence>
<dbReference type="CDD" id="cd13401">
    <property type="entry name" value="Slt70-like"/>
    <property type="match status" value="1"/>
</dbReference>
<dbReference type="PANTHER" id="PTHR37423">
    <property type="entry name" value="SOLUBLE LYTIC MUREIN TRANSGLYCOSYLASE-RELATED"/>
    <property type="match status" value="1"/>
</dbReference>
<organism evidence="6 7">
    <name type="scientific">Neomesorhizobium albiziae</name>
    <dbReference type="NCBI Taxonomy" id="335020"/>
    <lineage>
        <taxon>Bacteria</taxon>
        <taxon>Pseudomonadati</taxon>
        <taxon>Pseudomonadota</taxon>
        <taxon>Alphaproteobacteria</taxon>
        <taxon>Hyphomicrobiales</taxon>
        <taxon>Phyllobacteriaceae</taxon>
        <taxon>Neomesorhizobium</taxon>
    </lineage>
</organism>
<dbReference type="Pfam" id="PF01464">
    <property type="entry name" value="SLT"/>
    <property type="match status" value="1"/>
</dbReference>
<evidence type="ECO:0000259" key="5">
    <source>
        <dbReference type="Pfam" id="PF01464"/>
    </source>
</evidence>
<dbReference type="Proteomes" id="UP000323300">
    <property type="component" value="Unassembled WGS sequence"/>
</dbReference>
<dbReference type="Gene3D" id="1.10.530.10">
    <property type="match status" value="1"/>
</dbReference>
<reference evidence="6 7" key="1">
    <citation type="submission" date="2016-10" db="EMBL/GenBank/DDBJ databases">
        <authorList>
            <person name="Varghese N."/>
            <person name="Submissions S."/>
        </authorList>
    </citation>
    <scope>NUCLEOTIDE SEQUENCE [LARGE SCALE GENOMIC DNA]</scope>
    <source>
        <strain evidence="6 7">DSM 21822</strain>
    </source>
</reference>
<keyword evidence="3 4" id="KW-0732">Signal</keyword>
<dbReference type="InterPro" id="IPR008258">
    <property type="entry name" value="Transglycosylase_SLT_dom_1"/>
</dbReference>
<dbReference type="SUPFAM" id="SSF53955">
    <property type="entry name" value="Lysozyme-like"/>
    <property type="match status" value="1"/>
</dbReference>
<gene>
    <name evidence="6" type="ORF">SAMN04488498_108191</name>
</gene>
<feature type="domain" description="Transglycosylase SLT" evidence="5">
    <location>
        <begin position="538"/>
        <end position="648"/>
    </location>
</feature>
<feature type="chain" id="PRO_5009302523" evidence="4">
    <location>
        <begin position="22"/>
        <end position="699"/>
    </location>
</feature>
<comment type="similarity">
    <text evidence="2">Belongs to the virb1 family.</text>
</comment>
<evidence type="ECO:0000256" key="4">
    <source>
        <dbReference type="SAM" id="SignalP"/>
    </source>
</evidence>
<name>A0A1I4AQ66_9HYPH</name>
<dbReference type="Gene3D" id="1.25.20.10">
    <property type="entry name" value="Bacterial muramidases"/>
    <property type="match status" value="1"/>
</dbReference>
<dbReference type="SUPFAM" id="SSF48435">
    <property type="entry name" value="Bacterial muramidases"/>
    <property type="match status" value="1"/>
</dbReference>
<accession>A0A1I4AQ66</accession>
<evidence type="ECO:0000313" key="6">
    <source>
        <dbReference type="EMBL" id="SFK58077.1"/>
    </source>
</evidence>
<dbReference type="InterPro" id="IPR023346">
    <property type="entry name" value="Lysozyme-like_dom_sf"/>
</dbReference>
<dbReference type="InterPro" id="IPR008939">
    <property type="entry name" value="Lytic_TGlycosylase_superhlx_U"/>
</dbReference>
<dbReference type="GO" id="GO:0004553">
    <property type="term" value="F:hydrolase activity, hydrolyzing O-glycosyl compounds"/>
    <property type="evidence" value="ECO:0007669"/>
    <property type="project" value="InterPro"/>
</dbReference>
<evidence type="ECO:0000256" key="1">
    <source>
        <dbReference type="ARBA" id="ARBA00007734"/>
    </source>
</evidence>
<feature type="signal peptide" evidence="4">
    <location>
        <begin position="1"/>
        <end position="21"/>
    </location>
</feature>
<evidence type="ECO:0000256" key="2">
    <source>
        <dbReference type="ARBA" id="ARBA00009387"/>
    </source>
</evidence>
<dbReference type="PANTHER" id="PTHR37423:SF2">
    <property type="entry name" value="MEMBRANE-BOUND LYTIC MUREIN TRANSGLYCOSYLASE C"/>
    <property type="match status" value="1"/>
</dbReference>
<comment type="similarity">
    <text evidence="1">Belongs to the transglycosylase Slt family.</text>
</comment>
<dbReference type="GO" id="GO:0042597">
    <property type="term" value="C:periplasmic space"/>
    <property type="evidence" value="ECO:0007669"/>
    <property type="project" value="InterPro"/>
</dbReference>
<evidence type="ECO:0000256" key="3">
    <source>
        <dbReference type="ARBA" id="ARBA00022729"/>
    </source>
</evidence>
<dbReference type="EMBL" id="FOSL01000008">
    <property type="protein sequence ID" value="SFK58077.1"/>
    <property type="molecule type" value="Genomic_DNA"/>
</dbReference>
<keyword evidence="7" id="KW-1185">Reference proteome</keyword>
<proteinExistence type="inferred from homology"/>